<feature type="transmembrane region" description="Helical" evidence="9">
    <location>
        <begin position="21"/>
        <end position="40"/>
    </location>
</feature>
<keyword evidence="6" id="KW-0256">Endoplasmic reticulum</keyword>
<reference evidence="10 11" key="1">
    <citation type="submission" date="2021-01" db="EMBL/GenBank/DDBJ databases">
        <title>Draft Genome Sequence and Polyhydroxyalkanoate Biosynthetic Potential of Jeongeupia naejangsanensis Type Strain DSM 24253.</title>
        <authorList>
            <person name="Turrini P."/>
            <person name="Artuso I."/>
            <person name="Lugli G.A."/>
            <person name="Frangipani E."/>
            <person name="Ventura M."/>
            <person name="Visca P."/>
        </authorList>
    </citation>
    <scope>NUCLEOTIDE SEQUENCE [LARGE SCALE GENOMIC DNA]</scope>
    <source>
        <strain evidence="10 11">DSM 24253</strain>
    </source>
</reference>
<feature type="transmembrane region" description="Helical" evidence="9">
    <location>
        <begin position="243"/>
        <end position="266"/>
    </location>
</feature>
<keyword evidence="5 9" id="KW-0812">Transmembrane</keyword>
<evidence type="ECO:0000256" key="2">
    <source>
        <dbReference type="ARBA" id="ARBA00004922"/>
    </source>
</evidence>
<feature type="transmembrane region" description="Helical" evidence="9">
    <location>
        <begin position="211"/>
        <end position="231"/>
    </location>
</feature>
<protein>
    <recommendedName>
        <fullName evidence="12">Alpha-1,2-glucosyltransferase</fullName>
    </recommendedName>
</protein>
<evidence type="ECO:0008006" key="12">
    <source>
        <dbReference type="Google" id="ProtNLM"/>
    </source>
</evidence>
<comment type="pathway">
    <text evidence="2">Protein modification; protein glycosylation.</text>
</comment>
<dbReference type="PANTHER" id="PTHR12989:SF10">
    <property type="entry name" value="DOL-P-GLC:GLC(2)MAN(9)GLCNAC(2)-PP-DOL ALPHA-1,2-GLUCOSYLTRANSFERASE-RELATED"/>
    <property type="match status" value="1"/>
</dbReference>
<keyword evidence="8 9" id="KW-0472">Membrane</keyword>
<dbReference type="Proteomes" id="UP000809431">
    <property type="component" value="Unassembled WGS sequence"/>
</dbReference>
<evidence type="ECO:0000313" key="11">
    <source>
        <dbReference type="Proteomes" id="UP000809431"/>
    </source>
</evidence>
<feature type="transmembrane region" description="Helical" evidence="9">
    <location>
        <begin position="83"/>
        <end position="110"/>
    </location>
</feature>
<dbReference type="EMBL" id="JAESND010000003">
    <property type="protein sequence ID" value="MBM3115715.1"/>
    <property type="molecule type" value="Genomic_DNA"/>
</dbReference>
<evidence type="ECO:0000256" key="5">
    <source>
        <dbReference type="ARBA" id="ARBA00022692"/>
    </source>
</evidence>
<keyword evidence="3" id="KW-0328">Glycosyltransferase</keyword>
<name>A0ABS2BJT9_9NEIS</name>
<dbReference type="Pfam" id="PF04922">
    <property type="entry name" value="DIE2_ALG10"/>
    <property type="match status" value="2"/>
</dbReference>
<accession>A0ABS2BJT9</accession>
<evidence type="ECO:0000256" key="6">
    <source>
        <dbReference type="ARBA" id="ARBA00022824"/>
    </source>
</evidence>
<keyword evidence="7 9" id="KW-1133">Transmembrane helix</keyword>
<evidence type="ECO:0000256" key="4">
    <source>
        <dbReference type="ARBA" id="ARBA00022679"/>
    </source>
</evidence>
<evidence type="ECO:0000256" key="1">
    <source>
        <dbReference type="ARBA" id="ARBA00004477"/>
    </source>
</evidence>
<organism evidence="10 11">
    <name type="scientific">Jeongeupia naejangsanensis</name>
    <dbReference type="NCBI Taxonomy" id="613195"/>
    <lineage>
        <taxon>Bacteria</taxon>
        <taxon>Pseudomonadati</taxon>
        <taxon>Pseudomonadota</taxon>
        <taxon>Betaproteobacteria</taxon>
        <taxon>Neisseriales</taxon>
        <taxon>Chitinibacteraceae</taxon>
        <taxon>Jeongeupia</taxon>
    </lineage>
</organism>
<proteinExistence type="predicted"/>
<keyword evidence="11" id="KW-1185">Reference proteome</keyword>
<sequence length="414" mass="46272">MQSSEPWPRLLAPLRSERRRHALMLCLIIVLAYVYCRNAVIVGDEVVHEAQIRRFLLGDFSIDSRLTTIPGYHMLVAALSWPFGAYSLATVRGISTLFGTALVLVYALLLRERHGAVSPQRLVQFAFFPIFLPYFYLAYTDVLSLLLVFGGLWLALRKQAIPAALVLGLSICVRQQNVIWLLAVPVLAYCRDSGFRWCRETLKEHVAGAGLYALALAGFIVFVLWNGGVAVGDRGAHQLSGLFVGNVFFMLLLYAIFLLPSVVANLPATLDYARHHGFVPLLLAGLLVVYLFGFQNSHPYNAIQPEYFLRNGLLTLLSSSLPVKLLFFIPIALATLDWLAMAQRRPELYVIAAFSVLALLPSWLIEQRYMMIPFALLLLYRDDDRPGVQALTGALYAIVAVVFVYGTATLRFFL</sequence>
<evidence type="ECO:0000256" key="3">
    <source>
        <dbReference type="ARBA" id="ARBA00022676"/>
    </source>
</evidence>
<feature type="transmembrane region" description="Helical" evidence="9">
    <location>
        <begin position="348"/>
        <end position="365"/>
    </location>
</feature>
<dbReference type="PANTHER" id="PTHR12989">
    <property type="entry name" value="ALPHA-1,2-GLUCOSYLTRANSFERASE ALG10"/>
    <property type="match status" value="1"/>
</dbReference>
<feature type="transmembrane region" description="Helical" evidence="9">
    <location>
        <begin position="161"/>
        <end position="190"/>
    </location>
</feature>
<gene>
    <name evidence="10" type="ORF">JMJ54_07730</name>
</gene>
<keyword evidence="4" id="KW-0808">Transferase</keyword>
<evidence type="ECO:0000256" key="7">
    <source>
        <dbReference type="ARBA" id="ARBA00022989"/>
    </source>
</evidence>
<comment type="subcellular location">
    <subcellularLocation>
        <location evidence="1">Endoplasmic reticulum membrane</location>
        <topology evidence="1">Multi-pass membrane protein</topology>
    </subcellularLocation>
</comment>
<dbReference type="InterPro" id="IPR016900">
    <property type="entry name" value="Alg10"/>
</dbReference>
<comment type="caution">
    <text evidence="10">The sequence shown here is derived from an EMBL/GenBank/DDBJ whole genome shotgun (WGS) entry which is preliminary data.</text>
</comment>
<feature type="transmembrane region" description="Helical" evidence="9">
    <location>
        <begin position="278"/>
        <end position="294"/>
    </location>
</feature>
<feature type="transmembrane region" description="Helical" evidence="9">
    <location>
        <begin position="314"/>
        <end position="336"/>
    </location>
</feature>
<evidence type="ECO:0000256" key="9">
    <source>
        <dbReference type="SAM" id="Phobius"/>
    </source>
</evidence>
<dbReference type="RefSeq" id="WP_203537527.1">
    <property type="nucleotide sequence ID" value="NZ_JAESND010000003.1"/>
</dbReference>
<evidence type="ECO:0000313" key="10">
    <source>
        <dbReference type="EMBL" id="MBM3115715.1"/>
    </source>
</evidence>
<evidence type="ECO:0000256" key="8">
    <source>
        <dbReference type="ARBA" id="ARBA00023136"/>
    </source>
</evidence>
<feature type="transmembrane region" description="Helical" evidence="9">
    <location>
        <begin position="122"/>
        <end position="155"/>
    </location>
</feature>
<feature type="transmembrane region" description="Helical" evidence="9">
    <location>
        <begin position="394"/>
        <end position="413"/>
    </location>
</feature>